<reference evidence="1" key="1">
    <citation type="journal article" date="2017" name="Nature">
        <title>The sunflower genome provides insights into oil metabolism, flowering and Asterid evolution.</title>
        <authorList>
            <person name="Badouin H."/>
            <person name="Gouzy J."/>
            <person name="Grassa C.J."/>
            <person name="Murat F."/>
            <person name="Staton S.E."/>
            <person name="Cottret L."/>
            <person name="Lelandais-Briere C."/>
            <person name="Owens G.L."/>
            <person name="Carrere S."/>
            <person name="Mayjonade B."/>
            <person name="Legrand L."/>
            <person name="Gill N."/>
            <person name="Kane N.C."/>
            <person name="Bowers J.E."/>
            <person name="Hubner S."/>
            <person name="Bellec A."/>
            <person name="Berard A."/>
            <person name="Berges H."/>
            <person name="Blanchet N."/>
            <person name="Boniface M.C."/>
            <person name="Brunel D."/>
            <person name="Catrice O."/>
            <person name="Chaidir N."/>
            <person name="Claudel C."/>
            <person name="Donnadieu C."/>
            <person name="Faraut T."/>
            <person name="Fievet G."/>
            <person name="Helmstetter N."/>
            <person name="King M."/>
            <person name="Knapp S.J."/>
            <person name="Lai Z."/>
            <person name="Le Paslier M.C."/>
            <person name="Lippi Y."/>
            <person name="Lorenzon L."/>
            <person name="Mandel J.R."/>
            <person name="Marage G."/>
            <person name="Marchand G."/>
            <person name="Marquand E."/>
            <person name="Bret-Mestries E."/>
            <person name="Morien E."/>
            <person name="Nambeesan S."/>
            <person name="Nguyen T."/>
            <person name="Pegot-Espagnet P."/>
            <person name="Pouilly N."/>
            <person name="Raftis F."/>
            <person name="Sallet E."/>
            <person name="Schiex T."/>
            <person name="Thomas J."/>
            <person name="Vandecasteele C."/>
            <person name="Vares D."/>
            <person name="Vear F."/>
            <person name="Vautrin S."/>
            <person name="Crespi M."/>
            <person name="Mangin B."/>
            <person name="Burke J.M."/>
            <person name="Salse J."/>
            <person name="Munos S."/>
            <person name="Vincourt P."/>
            <person name="Rieseberg L.H."/>
            <person name="Langlade N.B."/>
        </authorList>
    </citation>
    <scope>NUCLEOTIDE SEQUENCE</scope>
    <source>
        <tissue evidence="1">Leaves</tissue>
    </source>
</reference>
<reference evidence="1" key="2">
    <citation type="submission" date="2020-06" db="EMBL/GenBank/DDBJ databases">
        <title>Helianthus annuus Genome sequencing and assembly Release 2.</title>
        <authorList>
            <person name="Gouzy J."/>
            <person name="Langlade N."/>
            <person name="Munos S."/>
        </authorList>
    </citation>
    <scope>NUCLEOTIDE SEQUENCE</scope>
    <source>
        <tissue evidence="1">Leaves</tissue>
    </source>
</reference>
<dbReference type="AlphaFoldDB" id="A0A9K3HYP0"/>
<evidence type="ECO:0000313" key="2">
    <source>
        <dbReference type="Proteomes" id="UP000215914"/>
    </source>
</evidence>
<comment type="caution">
    <text evidence="1">The sequence shown here is derived from an EMBL/GenBank/DDBJ whole genome shotgun (WGS) entry which is preliminary data.</text>
</comment>
<dbReference type="EC" id="3.4.19.12" evidence="1"/>
<dbReference type="Proteomes" id="UP000215914">
    <property type="component" value="Unassembled WGS sequence"/>
</dbReference>
<name>A0A9K3HYP0_HELAN</name>
<keyword evidence="1" id="KW-0378">Hydrolase</keyword>
<protein>
    <submittedName>
        <fullName evidence="1">Ubiquitinyl hydrolase 1</fullName>
        <ecNumber evidence="1">3.4.19.12</ecNumber>
    </submittedName>
</protein>
<keyword evidence="2" id="KW-1185">Reference proteome</keyword>
<dbReference type="EMBL" id="MNCJ02000325">
    <property type="protein sequence ID" value="KAF5786705.1"/>
    <property type="molecule type" value="Genomic_DNA"/>
</dbReference>
<dbReference type="InterPro" id="IPR038765">
    <property type="entry name" value="Papain-like_cys_pep_sf"/>
</dbReference>
<dbReference type="GO" id="GO:0004843">
    <property type="term" value="F:cysteine-type deubiquitinase activity"/>
    <property type="evidence" value="ECO:0007669"/>
    <property type="project" value="UniProtKB-EC"/>
</dbReference>
<evidence type="ECO:0000313" key="1">
    <source>
        <dbReference type="EMBL" id="KAF5786705.1"/>
    </source>
</evidence>
<dbReference type="Gramene" id="mRNA:HanXRQr2_Chr10g0444171">
    <property type="protein sequence ID" value="mRNA:HanXRQr2_Chr10g0444171"/>
    <property type="gene ID" value="HanXRQr2_Chr10g0444171"/>
</dbReference>
<proteinExistence type="predicted"/>
<gene>
    <name evidence="1" type="ORF">HanXRQr2_Chr10g0444171</name>
</gene>
<sequence>MQHDVQELNSVLCEKFEDKIKGTLLEGPIQQLLEGHHMNYTVCINVDCKSTRTKSFYEYHPK</sequence>
<organism evidence="1 2">
    <name type="scientific">Helianthus annuus</name>
    <name type="common">Common sunflower</name>
    <dbReference type="NCBI Taxonomy" id="4232"/>
    <lineage>
        <taxon>Eukaryota</taxon>
        <taxon>Viridiplantae</taxon>
        <taxon>Streptophyta</taxon>
        <taxon>Embryophyta</taxon>
        <taxon>Tracheophyta</taxon>
        <taxon>Spermatophyta</taxon>
        <taxon>Magnoliopsida</taxon>
        <taxon>eudicotyledons</taxon>
        <taxon>Gunneridae</taxon>
        <taxon>Pentapetalae</taxon>
        <taxon>asterids</taxon>
        <taxon>campanulids</taxon>
        <taxon>Asterales</taxon>
        <taxon>Asteraceae</taxon>
        <taxon>Asteroideae</taxon>
        <taxon>Heliantheae alliance</taxon>
        <taxon>Heliantheae</taxon>
        <taxon>Helianthus</taxon>
    </lineage>
</organism>
<dbReference type="Gene3D" id="3.90.70.10">
    <property type="entry name" value="Cysteine proteinases"/>
    <property type="match status" value="1"/>
</dbReference>
<dbReference type="SUPFAM" id="SSF54001">
    <property type="entry name" value="Cysteine proteinases"/>
    <property type="match status" value="1"/>
</dbReference>
<accession>A0A9K3HYP0</accession>